<dbReference type="EMBL" id="CP042194">
    <property type="protein sequence ID" value="QDS73639.1"/>
    <property type="molecule type" value="Genomic_DNA"/>
</dbReference>
<feature type="region of interest" description="Disordered" evidence="1">
    <location>
        <begin position="283"/>
        <end position="315"/>
    </location>
</feature>
<sequence length="450" mass="46058">MHSATSITAIAALVSVASAHMFMKTPKPFGHDENGDPITTAPYGAPNILVSSPLGLDTVSGTTQHFPCQFGPDFKYPTSDATTVAAGSSTILTFQGTAVHGGGSCQISLAKTPSADFKDWHVIHSIIGGCPGTNAPGAGLTAGTAGGQDNFKVTNANKPDAPQCTDVDTDELTCLKKYNIPIPKELASGKYFLAWTWFNKIGNREMYMNCAYLDVTGGGTSDDWLNKQPAIFYANVEEKPCTTGQGFSLDFPAPGDSVLRSSNPFDNVDVNNQGMGQQCAALNPPQSSKPAHVATLKAAGGGDSSSTPATSASDLPITATSTVGTTTVTASAPSTNVSVPTAPTSSANKPVLVAPGASSAPAAPVASSIPSTSAAACAHPCTEDGKLVCLPSNQFGICNHGCLVPQTVAAGTSCQNGAIAGGANGKRSINLKDRVMKPRRAPLRKSVWNA</sequence>
<feature type="compositionally biased region" description="Low complexity" evidence="1">
    <location>
        <begin position="304"/>
        <end position="315"/>
    </location>
</feature>
<dbReference type="Proteomes" id="UP000316270">
    <property type="component" value="Chromosome 10"/>
</dbReference>
<gene>
    <name evidence="3" type="ORF">FKW77_002254</name>
</gene>
<accession>A0A517LDC3</accession>
<reference evidence="3 4" key="1">
    <citation type="submission" date="2019-07" db="EMBL/GenBank/DDBJ databases">
        <title>Finished genome of Venturia effusa.</title>
        <authorList>
            <person name="Young C.A."/>
            <person name="Cox M.P."/>
            <person name="Ganley A.R.D."/>
            <person name="David W.J."/>
        </authorList>
    </citation>
    <scope>NUCLEOTIDE SEQUENCE [LARGE SCALE GENOMIC DNA]</scope>
    <source>
        <strain evidence="4">albino</strain>
    </source>
</reference>
<proteinExistence type="predicted"/>
<dbReference type="Gene3D" id="2.70.50.70">
    <property type="match status" value="1"/>
</dbReference>
<keyword evidence="4" id="KW-1185">Reference proteome</keyword>
<dbReference type="OrthoDB" id="2342176at2759"/>
<keyword evidence="2" id="KW-0732">Signal</keyword>
<evidence type="ECO:0008006" key="5">
    <source>
        <dbReference type="Google" id="ProtNLM"/>
    </source>
</evidence>
<dbReference type="PANTHER" id="PTHR36182:SF2">
    <property type="entry name" value="LYTIC POLYSACCHARIDE MONOOXYGENASE"/>
    <property type="match status" value="1"/>
</dbReference>
<evidence type="ECO:0000256" key="1">
    <source>
        <dbReference type="SAM" id="MobiDB-lite"/>
    </source>
</evidence>
<feature type="signal peptide" evidence="2">
    <location>
        <begin position="1"/>
        <end position="19"/>
    </location>
</feature>
<name>A0A517LDC3_9PEZI</name>
<organism evidence="3 4">
    <name type="scientific">Venturia effusa</name>
    <dbReference type="NCBI Taxonomy" id="50376"/>
    <lineage>
        <taxon>Eukaryota</taxon>
        <taxon>Fungi</taxon>
        <taxon>Dikarya</taxon>
        <taxon>Ascomycota</taxon>
        <taxon>Pezizomycotina</taxon>
        <taxon>Dothideomycetes</taxon>
        <taxon>Pleosporomycetidae</taxon>
        <taxon>Venturiales</taxon>
        <taxon>Venturiaceae</taxon>
        <taxon>Venturia</taxon>
    </lineage>
</organism>
<feature type="chain" id="PRO_5021727694" description="Lytic polysaccharide monooxygenase" evidence="2">
    <location>
        <begin position="20"/>
        <end position="450"/>
    </location>
</feature>
<evidence type="ECO:0000313" key="4">
    <source>
        <dbReference type="Proteomes" id="UP000316270"/>
    </source>
</evidence>
<dbReference type="AlphaFoldDB" id="A0A517LDC3"/>
<evidence type="ECO:0000313" key="3">
    <source>
        <dbReference type="EMBL" id="QDS73639.1"/>
    </source>
</evidence>
<dbReference type="PANTHER" id="PTHR36182">
    <property type="entry name" value="PROTEIN, PUTATIVE (AFU_ORTHOLOGUE AFUA_6G10930)-RELATED"/>
    <property type="match status" value="1"/>
</dbReference>
<evidence type="ECO:0000256" key="2">
    <source>
        <dbReference type="SAM" id="SignalP"/>
    </source>
</evidence>
<protein>
    <recommendedName>
        <fullName evidence="5">Lytic polysaccharide monooxygenase</fullName>
    </recommendedName>
</protein>
<dbReference type="STRING" id="50376.A0A517LDC3"/>